<dbReference type="GO" id="GO:0060261">
    <property type="term" value="P:positive regulation of transcription initiation by RNA polymerase II"/>
    <property type="evidence" value="ECO:0007669"/>
    <property type="project" value="EnsemblFungi"/>
</dbReference>
<dbReference type="Proteomes" id="UP000054886">
    <property type="component" value="Unassembled WGS sequence"/>
</dbReference>
<gene>
    <name evidence="9" type="primary">MED16</name>
    <name evidence="12" type="ORF">AO440_003088</name>
</gene>
<keyword evidence="4 9" id="KW-0805">Transcription regulation</keyword>
<dbReference type="InterPro" id="IPR048339">
    <property type="entry name" value="Mediator_Med16_C"/>
</dbReference>
<dbReference type="AlphaFoldDB" id="A0A0W0DB08"/>
<dbReference type="GO" id="GO:0061629">
    <property type="term" value="F:RNA polymerase II-specific DNA-binding transcription factor binding"/>
    <property type="evidence" value="ECO:0007669"/>
    <property type="project" value="EnsemblFungi"/>
</dbReference>
<dbReference type="GO" id="GO:0070847">
    <property type="term" value="C:core mediator complex"/>
    <property type="evidence" value="ECO:0007669"/>
    <property type="project" value="EnsemblFungi"/>
</dbReference>
<evidence type="ECO:0000256" key="1">
    <source>
        <dbReference type="ARBA" id="ARBA00004123"/>
    </source>
</evidence>
<evidence type="ECO:0000313" key="12">
    <source>
        <dbReference type="EMBL" id="KTB11074.1"/>
    </source>
</evidence>
<keyword evidence="7 9" id="KW-0539">Nucleus</keyword>
<comment type="similarity">
    <text evidence="2 9">Belongs to the Mediator complex subunit 16 family.</text>
</comment>
<dbReference type="OMA" id="IACKTHL"/>
<comment type="subunit">
    <text evidence="9">Component of the Mediator complex.</text>
</comment>
<dbReference type="GO" id="GO:0034605">
    <property type="term" value="P:cellular response to heat"/>
    <property type="evidence" value="ECO:0007669"/>
    <property type="project" value="EnsemblFungi"/>
</dbReference>
<dbReference type="PhylomeDB" id="A0A0W0DB08"/>
<keyword evidence="5 9" id="KW-0010">Activator</keyword>
<evidence type="ECO:0000256" key="9">
    <source>
        <dbReference type="RuleBase" id="RU364149"/>
    </source>
</evidence>
<feature type="domain" description="Mediator complex subunit 16 C-terminal" evidence="11">
    <location>
        <begin position="839"/>
        <end position="972"/>
    </location>
</feature>
<evidence type="ECO:0000313" key="13">
    <source>
        <dbReference type="Proteomes" id="UP000054886"/>
    </source>
</evidence>
<dbReference type="OrthoDB" id="4139168at2759"/>
<dbReference type="GO" id="GO:0070202">
    <property type="term" value="P:regulation of establishment of protein localization to chromosome"/>
    <property type="evidence" value="ECO:0007669"/>
    <property type="project" value="EnsemblFungi"/>
</dbReference>
<dbReference type="GO" id="GO:0032968">
    <property type="term" value="P:positive regulation of transcription elongation by RNA polymerase II"/>
    <property type="evidence" value="ECO:0007669"/>
    <property type="project" value="EnsemblFungi"/>
</dbReference>
<feature type="domain" description="Mediator complex subunit Med16 N-terminal" evidence="10">
    <location>
        <begin position="176"/>
        <end position="498"/>
    </location>
</feature>
<dbReference type="GO" id="GO:0000122">
    <property type="term" value="P:negative regulation of transcription by RNA polymerase II"/>
    <property type="evidence" value="ECO:0007669"/>
    <property type="project" value="EnsemblFungi"/>
</dbReference>
<proteinExistence type="inferred from homology"/>
<dbReference type="Pfam" id="PF20719">
    <property type="entry name" value="Med16_C"/>
    <property type="match status" value="1"/>
</dbReference>
<evidence type="ECO:0000256" key="7">
    <source>
        <dbReference type="ARBA" id="ARBA00023242"/>
    </source>
</evidence>
<comment type="caution">
    <text evidence="12">The sequence shown here is derived from an EMBL/GenBank/DDBJ whole genome shotgun (WGS) entry which is preliminary data.</text>
</comment>
<dbReference type="VEuPathDB" id="FungiDB:CAGL0J07524g"/>
<dbReference type="GO" id="GO:0016592">
    <property type="term" value="C:mediator complex"/>
    <property type="evidence" value="ECO:0007669"/>
    <property type="project" value="EnsemblFungi"/>
</dbReference>
<dbReference type="VEuPathDB" id="FungiDB:B1J91_J07524g"/>
<dbReference type="EMBL" id="LLZZ01000043">
    <property type="protein sequence ID" value="KTB11074.1"/>
    <property type="molecule type" value="Genomic_DNA"/>
</dbReference>
<sequence>MCELNNKRVSWSKTGLIAYADEQSTYGNLCISFLETINGVNCRFHPPQRYVIHPQLHEVPLKTETGNGINGASGSSTAQSNIHGTTSVPGSAGKHQHQFFYDISSIHWNNWFSLPGDMLAVCDELGNMTMLIAGQSPDGPTTLDKLTMLFQDNVYKIHNHVMQLEPERENTDSKLERKKTKKEYNTTILDFHWLSSSKPVIVSQFCAFDSSINMYRNKAQQLSPHGIFHPPFMKYAGLAIRRNGQLDFWYQFSNSKDHKKITLQLFNPHNERSKGLDFLQYAKITSVNNDNSILITTYSRLTGKLSFYKLFVDWNVNTAKPVVLNDPSLKIKHILDATVDQTDDEGRILDFTHVHVLAKVVAEKDAAPEVLLAYDVVGTPESLIKRFKLGQVRLPLDYLGILKPELNTSNENHNQALRSNRSNLRFLGVLNLHHKVASISSEVLDGFVSFYYRNGEIEIYNQNDWKLETERLLNQGPQGKFSNIITSILSAGFKYPTIKNLGTVEWIRVSPAMAGILYKYRHDDLPQFQPMNIDDVSDKSKDEINAATMAFGYVTSAHRQLSGEDIALACKQHILKIAKIDEKRAKDFTTTLMFNLYNFFNFSPGAPKELMDKIISSRPLQKVMLLQLELGSIFTDENTCEMARVILYLKNVSFAFNGVARNLQFAIEQMTNSTNSSNPPLSGDKFFQTAFSKQDLVHSLIPVTKWFVKFITYLIQQILILTNDPENPDNRLVLGVFGAKIPRTLILTILKEIKNVTAIITKFPETNYPILNESSTYLKMLLIESPINFEKFETFLMDVNNKLSAFSEQQPSIMREPTLLVRSSVPNELNKITEFLLQYSSNTVISHADASAIYFSDTSGLRISCDEFFEPGVHRLLQPIEDGIVIDEKNMPATFRDSKTFTKLTYDGITYDRFSKEELSDNKLKRCNRCGAVTKAGYPIPTNKTIVPTSISTRRWPTMYTRMCICLGMLYEL</sequence>
<name>A0A0W0DB08_CANGB</name>
<dbReference type="VEuPathDB" id="FungiDB:GVI51_J07381"/>
<evidence type="ECO:0000259" key="11">
    <source>
        <dbReference type="Pfam" id="PF20719"/>
    </source>
</evidence>
<dbReference type="InterPro" id="IPR021665">
    <property type="entry name" value="Mediator_Med16_N"/>
</dbReference>
<dbReference type="VEuPathDB" id="FungiDB:GWK60_J07359"/>
<evidence type="ECO:0000259" key="10">
    <source>
        <dbReference type="Pfam" id="PF11635"/>
    </source>
</evidence>
<evidence type="ECO:0000256" key="2">
    <source>
        <dbReference type="ARBA" id="ARBA00006543"/>
    </source>
</evidence>
<evidence type="ECO:0000256" key="5">
    <source>
        <dbReference type="ARBA" id="ARBA00023159"/>
    </source>
</evidence>
<reference evidence="12 13" key="1">
    <citation type="submission" date="2015-10" db="EMBL/GenBank/DDBJ databases">
        <title>Draft genomes sequences of Candida glabrata isolates 1A, 1B, 2A, 2B, 3A and 3B.</title>
        <authorList>
            <person name="Haavelsrud O.E."/>
            <person name="Gaustad P."/>
        </authorList>
    </citation>
    <scope>NUCLEOTIDE SEQUENCE [LARGE SCALE GENOMIC DNA]</scope>
    <source>
        <strain evidence="12">910700640</strain>
    </source>
</reference>
<evidence type="ECO:0000256" key="3">
    <source>
        <dbReference type="ARBA" id="ARBA00019614"/>
    </source>
</evidence>
<dbReference type="Pfam" id="PF11635">
    <property type="entry name" value="Med16_N"/>
    <property type="match status" value="1"/>
</dbReference>
<dbReference type="PANTHER" id="PTHR13224:SF6">
    <property type="entry name" value="MEDIATOR OF RNA POLYMERASE II TRANSCRIPTION SUBUNIT 16"/>
    <property type="match status" value="1"/>
</dbReference>
<evidence type="ECO:0000256" key="6">
    <source>
        <dbReference type="ARBA" id="ARBA00023163"/>
    </source>
</evidence>
<accession>A0A0W0DB08</accession>
<dbReference type="SMR" id="A0A0W0DB08"/>
<comment type="subcellular location">
    <subcellularLocation>
        <location evidence="1 9">Nucleus</location>
    </subcellularLocation>
</comment>
<evidence type="ECO:0000256" key="4">
    <source>
        <dbReference type="ARBA" id="ARBA00023015"/>
    </source>
</evidence>
<dbReference type="GO" id="GO:0051123">
    <property type="term" value="P:RNA polymerase II preinitiation complex assembly"/>
    <property type="evidence" value="ECO:0007669"/>
    <property type="project" value="EnsemblFungi"/>
</dbReference>
<protein>
    <recommendedName>
        <fullName evidence="3 9">Mediator of RNA polymerase II transcription subunit 16</fullName>
    </recommendedName>
    <alternativeName>
        <fullName evidence="8 9">Mediator complex subunit 16</fullName>
    </alternativeName>
</protein>
<dbReference type="InterPro" id="IPR048338">
    <property type="entry name" value="Mediator_Med16"/>
</dbReference>
<keyword evidence="6 9" id="KW-0804">Transcription</keyword>
<dbReference type="PANTHER" id="PTHR13224">
    <property type="entry name" value="THYROID HORMONE RECEPTOR-ASSOCIATED PROTEIN-RELATED"/>
    <property type="match status" value="1"/>
</dbReference>
<comment type="function">
    <text evidence="9">Component of the Mediator complex, a coactivator involved in the regulated transcription of nearly all RNA polymerase II-dependent genes. Mediator functions as a bridge to convey information from gene-specific regulatory proteins to the basal RNA polymerase II transcription machinery. Mediator is recruited to promoters by direct interactions with regulatory proteins and serves as a scaffold for the assembly of a functional preinitiation complex with RNA polymerase II and the general transcription factors.</text>
</comment>
<evidence type="ECO:0000256" key="8">
    <source>
        <dbReference type="ARBA" id="ARBA00032015"/>
    </source>
</evidence>
<organism evidence="12 13">
    <name type="scientific">Candida glabrata</name>
    <name type="common">Yeast</name>
    <name type="synonym">Torulopsis glabrata</name>
    <dbReference type="NCBI Taxonomy" id="5478"/>
    <lineage>
        <taxon>Eukaryota</taxon>
        <taxon>Fungi</taxon>
        <taxon>Dikarya</taxon>
        <taxon>Ascomycota</taxon>
        <taxon>Saccharomycotina</taxon>
        <taxon>Saccharomycetes</taxon>
        <taxon>Saccharomycetales</taxon>
        <taxon>Saccharomycetaceae</taxon>
        <taxon>Nakaseomyces</taxon>
    </lineage>
</organism>